<keyword evidence="2" id="KW-0255">Endonuclease</keyword>
<accession>A0A249Y0J7</accession>
<dbReference type="GO" id="GO:0004519">
    <property type="term" value="F:endonuclease activity"/>
    <property type="evidence" value="ECO:0007669"/>
    <property type="project" value="UniProtKB-KW"/>
</dbReference>
<dbReference type="Proteomes" id="UP000260537">
    <property type="component" value="Segment"/>
</dbReference>
<keyword evidence="3" id="KW-1185">Reference proteome</keyword>
<proteinExistence type="predicted"/>
<name>A0A249Y0J7_9CAUD</name>
<organism evidence="2 3">
    <name type="scientific">Salmonella phage SH9</name>
    <dbReference type="NCBI Taxonomy" id="2025819"/>
    <lineage>
        <taxon>Viruses</taxon>
        <taxon>Duplodnaviria</taxon>
        <taxon>Heunggongvirae</taxon>
        <taxon>Uroviricota</taxon>
        <taxon>Caudoviricetes</taxon>
        <taxon>Demerecviridae</taxon>
        <taxon>Markadamsvirinae</taxon>
        <taxon>Epseptimavirus</taxon>
        <taxon>Epseptimavirus SH9</taxon>
    </lineage>
</organism>
<dbReference type="Gene3D" id="3.90.75.20">
    <property type="match status" value="1"/>
</dbReference>
<dbReference type="KEGG" id="vg:54994709"/>
<evidence type="ECO:0000313" key="3">
    <source>
        <dbReference type="Proteomes" id="UP000260537"/>
    </source>
</evidence>
<feature type="domain" description="HNH nuclease" evidence="1">
    <location>
        <begin position="60"/>
        <end position="102"/>
    </location>
</feature>
<dbReference type="SUPFAM" id="SSF54060">
    <property type="entry name" value="His-Me finger endonucleases"/>
    <property type="match status" value="1"/>
</dbReference>
<dbReference type="InterPro" id="IPR044925">
    <property type="entry name" value="His-Me_finger_sf"/>
</dbReference>
<dbReference type="EMBL" id="MF001363">
    <property type="protein sequence ID" value="ASZ77763.1"/>
    <property type="molecule type" value="Genomic_DNA"/>
</dbReference>
<sequence length="174" mass="20375">MTNYKDIDYETVNNLFYYDETSETFLRWKVSRGNKKAGDIAGCDSTGGYYRVSINNSDYTVHRIIWVLFHGEIDSNLTIDHIDRNRRNNNIKNLCLATQLQNISNRGYKLRANGLPTNIYHDKKRPRDSLGRDYLRAQITNPITKKKISKCGYDLDTLLLWLEGEREEFKKSIN</sequence>
<keyword evidence="2" id="KW-0378">Hydrolase</keyword>
<dbReference type="InterPro" id="IPR003615">
    <property type="entry name" value="HNH_nuc"/>
</dbReference>
<protein>
    <submittedName>
        <fullName evidence="2">HNH homing endonuclease</fullName>
    </submittedName>
</protein>
<dbReference type="GeneID" id="54994709"/>
<evidence type="ECO:0000259" key="1">
    <source>
        <dbReference type="Pfam" id="PF13392"/>
    </source>
</evidence>
<keyword evidence="2" id="KW-0540">Nuclease</keyword>
<evidence type="ECO:0000313" key="2">
    <source>
        <dbReference type="EMBL" id="ASZ77763.1"/>
    </source>
</evidence>
<dbReference type="RefSeq" id="YP_009804118.1">
    <property type="nucleotide sequence ID" value="NC_047999.1"/>
</dbReference>
<dbReference type="Pfam" id="PF13392">
    <property type="entry name" value="HNH_3"/>
    <property type="match status" value="1"/>
</dbReference>
<reference evidence="2 3" key="1">
    <citation type="submission" date="2017-04" db="EMBL/GenBank/DDBJ databases">
        <title>Complete Genome Sequence of Lytic Bacteriophage SG1 Infecting Salmonella Gallinarum Isolates.</title>
        <authorList>
            <person name="Kim D."/>
            <person name="Kim Y.J."/>
            <person name="Han B.K."/>
            <person name="Kim H."/>
        </authorList>
    </citation>
    <scope>NUCLEOTIDE SEQUENCE [LARGE SCALE GENOMIC DNA]</scope>
</reference>